<dbReference type="GO" id="GO:0004519">
    <property type="term" value="F:endonuclease activity"/>
    <property type="evidence" value="ECO:0007669"/>
    <property type="project" value="UniProtKB-KW"/>
</dbReference>
<dbReference type="InterPro" id="IPR035901">
    <property type="entry name" value="GIY-YIG_endonuc_sf"/>
</dbReference>
<dbReference type="EC" id="3.1.21.-" evidence="2"/>
<dbReference type="InterPro" id="IPR000305">
    <property type="entry name" value="GIY-YIG_endonuc"/>
</dbReference>
<feature type="domain" description="GIY-YIG" evidence="1">
    <location>
        <begin position="51"/>
        <end position="126"/>
    </location>
</feature>
<gene>
    <name evidence="2" type="ORF">KGD84_29895</name>
</gene>
<evidence type="ECO:0000259" key="1">
    <source>
        <dbReference type="PROSITE" id="PS50164"/>
    </source>
</evidence>
<organism evidence="2 3">
    <name type="scientific">Nocardiopsis changdeensis</name>
    <dbReference type="NCBI Taxonomy" id="2831969"/>
    <lineage>
        <taxon>Bacteria</taxon>
        <taxon>Bacillati</taxon>
        <taxon>Actinomycetota</taxon>
        <taxon>Actinomycetes</taxon>
        <taxon>Streptosporangiales</taxon>
        <taxon>Nocardiopsidaceae</taxon>
        <taxon>Nocardiopsis</taxon>
    </lineage>
</organism>
<dbReference type="PROSITE" id="PS50164">
    <property type="entry name" value="GIY_YIG"/>
    <property type="match status" value="1"/>
</dbReference>
<dbReference type="Proteomes" id="UP000676079">
    <property type="component" value="Chromosome"/>
</dbReference>
<keyword evidence="2" id="KW-0255">Endonuclease</keyword>
<accession>A0ABX8BK83</accession>
<keyword evidence="2" id="KW-0378">Hydrolase</keyword>
<dbReference type="InterPro" id="IPR018575">
    <property type="entry name" value="Restrct_endonuc_II_Eco29kI"/>
</dbReference>
<dbReference type="Pfam" id="PF09517">
    <property type="entry name" value="RE_Eco29kI"/>
    <property type="match status" value="1"/>
</dbReference>
<dbReference type="EMBL" id="CP074133">
    <property type="protein sequence ID" value="QUX22479.1"/>
    <property type="molecule type" value="Genomic_DNA"/>
</dbReference>
<keyword evidence="3" id="KW-1185">Reference proteome</keyword>
<proteinExistence type="predicted"/>
<name>A0ABX8BK83_9ACTN</name>
<evidence type="ECO:0000313" key="3">
    <source>
        <dbReference type="Proteomes" id="UP000676079"/>
    </source>
</evidence>
<keyword evidence="2" id="KW-0540">Nuclease</keyword>
<evidence type="ECO:0000313" key="2">
    <source>
        <dbReference type="EMBL" id="QUX22479.1"/>
    </source>
</evidence>
<dbReference type="RefSeq" id="WP_220563695.1">
    <property type="nucleotide sequence ID" value="NZ_CP074133.1"/>
</dbReference>
<dbReference type="Gene3D" id="3.40.1440.10">
    <property type="entry name" value="GIY-YIG endonuclease"/>
    <property type="match status" value="1"/>
</dbReference>
<sequence>MTQQLKWDDEPSHRAEFRLSITKALKDQLAQSLAELEPSPLSMERLNELDKRGGIYQLYHNEHFVYVGKADKNLPQRIKIHLKKISGRKNISIDEMKFTCLYVDEDFPAVAPEKLLIAKYRERGEIPWNTNGFGNNDPGRQRDGTIIPANHFDVLHPINLELPVQGIGPGKLPLRKLLAEFKKQLPYNFRYALKLLGPMGDVETTIPRADPSAGEIFSIIGKAITQEWQISLLHGYAIMYPEGKKDYPSAWRYYRDGNPVDVDPQVDQAHEIAEEDSDEES</sequence>
<dbReference type="CDD" id="cd00719">
    <property type="entry name" value="GIY-YIG_SF"/>
    <property type="match status" value="1"/>
</dbReference>
<dbReference type="GO" id="GO:0016787">
    <property type="term" value="F:hydrolase activity"/>
    <property type="evidence" value="ECO:0007669"/>
    <property type="project" value="UniProtKB-KW"/>
</dbReference>
<protein>
    <submittedName>
        <fullName evidence="2">Eco29kI family restriction endonuclease</fullName>
        <ecNumber evidence="2">3.1.21.-</ecNumber>
    </submittedName>
</protein>
<reference evidence="2 3" key="1">
    <citation type="submission" date="2021-05" db="EMBL/GenBank/DDBJ databases">
        <title>Direct Submission.</title>
        <authorList>
            <person name="Li K."/>
            <person name="Gao J."/>
        </authorList>
    </citation>
    <scope>NUCLEOTIDE SEQUENCE [LARGE SCALE GENOMIC DNA]</scope>
    <source>
        <strain evidence="2 3">Mg02</strain>
    </source>
</reference>